<evidence type="ECO:0000259" key="5">
    <source>
        <dbReference type="PROSITE" id="PS50043"/>
    </source>
</evidence>
<dbReference type="STRING" id="649764.HMPREF0762_01033"/>
<comment type="caution">
    <text evidence="6">The sequence shown here is derived from an EMBL/GenBank/DDBJ whole genome shotgun (WGS) entry which is preliminary data.</text>
</comment>
<dbReference type="InterPro" id="IPR000792">
    <property type="entry name" value="Tscrpt_reg_LuxR_C"/>
</dbReference>
<dbReference type="PRINTS" id="PR00038">
    <property type="entry name" value="HTHLUXR"/>
</dbReference>
<dbReference type="Proteomes" id="UP000006001">
    <property type="component" value="Unassembled WGS sequence"/>
</dbReference>
<keyword evidence="7" id="KW-1185">Reference proteome</keyword>
<reference evidence="6" key="1">
    <citation type="submission" date="2009-10" db="EMBL/GenBank/DDBJ databases">
        <authorList>
            <person name="Weinstock G."/>
            <person name="Sodergren E."/>
            <person name="Clifton S."/>
            <person name="Fulton L."/>
            <person name="Fulton B."/>
            <person name="Courtney L."/>
            <person name="Fronick C."/>
            <person name="Harrison M."/>
            <person name="Strong C."/>
            <person name="Farmer C."/>
            <person name="Delahaunty K."/>
            <person name="Markovic C."/>
            <person name="Hall O."/>
            <person name="Minx P."/>
            <person name="Tomlinson C."/>
            <person name="Mitreva M."/>
            <person name="Nelson J."/>
            <person name="Hou S."/>
            <person name="Wollam A."/>
            <person name="Pepin K.H."/>
            <person name="Johnson M."/>
            <person name="Bhonagiri V."/>
            <person name="Nash W.E."/>
            <person name="Warren W."/>
            <person name="Chinwalla A."/>
            <person name="Mardis E.R."/>
            <person name="Wilson R.K."/>
        </authorList>
    </citation>
    <scope>NUCLEOTIDE SEQUENCE [LARGE SCALE GENOMIC DNA]</scope>
    <source>
        <strain evidence="6">ATCC 700122</strain>
    </source>
</reference>
<dbReference type="SMART" id="SM00421">
    <property type="entry name" value="HTH_LUXR"/>
    <property type="match status" value="1"/>
</dbReference>
<evidence type="ECO:0000256" key="1">
    <source>
        <dbReference type="ARBA" id="ARBA00023015"/>
    </source>
</evidence>
<dbReference type="InterPro" id="IPR036388">
    <property type="entry name" value="WH-like_DNA-bd_sf"/>
</dbReference>
<feature type="domain" description="HTH luxR-type" evidence="5">
    <location>
        <begin position="250"/>
        <end position="314"/>
    </location>
</feature>
<proteinExistence type="predicted"/>
<dbReference type="eggNOG" id="COG2197">
    <property type="taxonomic scope" value="Bacteria"/>
</dbReference>
<feature type="transmembrane region" description="Helical" evidence="4">
    <location>
        <begin position="97"/>
        <end position="116"/>
    </location>
</feature>
<keyword evidence="4" id="KW-1133">Transmembrane helix</keyword>
<dbReference type="CDD" id="cd06170">
    <property type="entry name" value="LuxR_C_like"/>
    <property type="match status" value="1"/>
</dbReference>
<sequence>MAVMFICAVSSAASFGAYLLTRNRTYMFAASGFFLYFFDLASIFQMENLSHGAPITLEQLYGIQFPYYKALLAAGMLESCWLSICEYLDEKSVTLKIGPGVAFLIGDLLIAAALPEGPIKQWLFYSAREAFLAWCLLFLLFVSLSNRKSSVEKALVLRQKRFIAMVAMIICCIIAENTFVILIWHPSQATLDSMLPLYISERNFSENLLVITLGVIAVRHAADALKLRHVEPPTPRADNQERYVALSMSLFSEKYGLTARERDVLRGIIDGKDNQNIASDLNLVLGTVKSHTHNIFKKAGVATRQELLQKFWGK</sequence>
<feature type="transmembrane region" description="Helical" evidence="4">
    <location>
        <begin position="162"/>
        <end position="184"/>
    </location>
</feature>
<dbReference type="Gene3D" id="1.10.10.10">
    <property type="entry name" value="Winged helix-like DNA-binding domain superfamily/Winged helix DNA-binding domain"/>
    <property type="match status" value="1"/>
</dbReference>
<protein>
    <submittedName>
        <fullName evidence="6">Transcriptional regulator, LuxR family</fullName>
    </submittedName>
</protein>
<dbReference type="SUPFAM" id="SSF46894">
    <property type="entry name" value="C-terminal effector domain of the bipartite response regulators"/>
    <property type="match status" value="1"/>
</dbReference>
<evidence type="ECO:0000313" key="6">
    <source>
        <dbReference type="EMBL" id="EEZ61692.1"/>
    </source>
</evidence>
<keyword evidence="3" id="KW-0804">Transcription</keyword>
<gene>
    <name evidence="6" type="ORF">HMPREF0762_01033</name>
</gene>
<dbReference type="AlphaFoldDB" id="D0WGS9"/>
<evidence type="ECO:0000256" key="4">
    <source>
        <dbReference type="SAM" id="Phobius"/>
    </source>
</evidence>
<keyword evidence="4" id="KW-0472">Membrane</keyword>
<dbReference type="InterPro" id="IPR016032">
    <property type="entry name" value="Sig_transdc_resp-reg_C-effctor"/>
</dbReference>
<name>D0WGS9_SLAES</name>
<accession>D0WGS9</accession>
<keyword evidence="1" id="KW-0805">Transcription regulation</keyword>
<keyword evidence="4" id="KW-0812">Transmembrane</keyword>
<keyword evidence="2" id="KW-0238">DNA-binding</keyword>
<dbReference type="Pfam" id="PF00196">
    <property type="entry name" value="GerE"/>
    <property type="match status" value="1"/>
</dbReference>
<dbReference type="HOGENOM" id="CLU_056909_0_0_11"/>
<dbReference type="PANTHER" id="PTHR44688:SF16">
    <property type="entry name" value="DNA-BINDING TRANSCRIPTIONAL ACTIVATOR DEVR_DOSR"/>
    <property type="match status" value="1"/>
</dbReference>
<dbReference type="GO" id="GO:0003677">
    <property type="term" value="F:DNA binding"/>
    <property type="evidence" value="ECO:0007669"/>
    <property type="project" value="UniProtKB-KW"/>
</dbReference>
<dbReference type="EMBL" id="ACUX02000006">
    <property type="protein sequence ID" value="EEZ61692.1"/>
    <property type="molecule type" value="Genomic_DNA"/>
</dbReference>
<feature type="transmembrane region" description="Helical" evidence="4">
    <location>
        <begin position="122"/>
        <end position="142"/>
    </location>
</feature>
<organism evidence="6 7">
    <name type="scientific">Slackia exigua (strain ATCC 700122 / DSM 15923 / CIP 105133 / JCM 11022 / KCTC 5966 / S-7)</name>
    <dbReference type="NCBI Taxonomy" id="649764"/>
    <lineage>
        <taxon>Bacteria</taxon>
        <taxon>Bacillati</taxon>
        <taxon>Actinomycetota</taxon>
        <taxon>Coriobacteriia</taxon>
        <taxon>Eggerthellales</taxon>
        <taxon>Eggerthellaceae</taxon>
        <taxon>Slackia</taxon>
    </lineage>
</organism>
<feature type="transmembrane region" description="Helical" evidence="4">
    <location>
        <begin position="26"/>
        <end position="44"/>
    </location>
</feature>
<dbReference type="PROSITE" id="PS50043">
    <property type="entry name" value="HTH_LUXR_2"/>
    <property type="match status" value="1"/>
</dbReference>
<evidence type="ECO:0000256" key="2">
    <source>
        <dbReference type="ARBA" id="ARBA00023125"/>
    </source>
</evidence>
<dbReference type="GO" id="GO:0006355">
    <property type="term" value="P:regulation of DNA-templated transcription"/>
    <property type="evidence" value="ECO:0007669"/>
    <property type="project" value="InterPro"/>
</dbReference>
<evidence type="ECO:0000256" key="3">
    <source>
        <dbReference type="ARBA" id="ARBA00023163"/>
    </source>
</evidence>
<dbReference type="PANTHER" id="PTHR44688">
    <property type="entry name" value="DNA-BINDING TRANSCRIPTIONAL ACTIVATOR DEVR_DOSR"/>
    <property type="match status" value="1"/>
</dbReference>
<evidence type="ECO:0000313" key="7">
    <source>
        <dbReference type="Proteomes" id="UP000006001"/>
    </source>
</evidence>
<dbReference type="PROSITE" id="PS00622">
    <property type="entry name" value="HTH_LUXR_1"/>
    <property type="match status" value="1"/>
</dbReference>